<accession>A0A512AXC3</accession>
<dbReference type="InterPro" id="IPR015943">
    <property type="entry name" value="WD40/YVTN_repeat-like_dom_sf"/>
</dbReference>
<dbReference type="Proteomes" id="UP000321532">
    <property type="component" value="Unassembled WGS sequence"/>
</dbReference>
<dbReference type="InterPro" id="IPR011044">
    <property type="entry name" value="Quino_amine_DH_bsu"/>
</dbReference>
<evidence type="ECO:0000313" key="2">
    <source>
        <dbReference type="Proteomes" id="UP000321532"/>
    </source>
</evidence>
<dbReference type="PANTHER" id="PTHR47197:SF3">
    <property type="entry name" value="DIHYDRO-HEME D1 DEHYDROGENASE"/>
    <property type="match status" value="1"/>
</dbReference>
<comment type="caution">
    <text evidence="1">The sequence shown here is derived from an EMBL/GenBank/DDBJ whole genome shotgun (WGS) entry which is preliminary data.</text>
</comment>
<protein>
    <submittedName>
        <fullName evidence="1">Uncharacterized protein</fullName>
    </submittedName>
</protein>
<dbReference type="SUPFAM" id="SSF50969">
    <property type="entry name" value="YVTN repeat-like/Quinoprotein amine dehydrogenase"/>
    <property type="match status" value="1"/>
</dbReference>
<evidence type="ECO:0000313" key="1">
    <source>
        <dbReference type="EMBL" id="GEO04369.1"/>
    </source>
</evidence>
<reference evidence="1 2" key="1">
    <citation type="submission" date="2019-07" db="EMBL/GenBank/DDBJ databases">
        <title>Whole genome shotgun sequence of Adhaeribacter aerolatus NBRC 106133.</title>
        <authorList>
            <person name="Hosoyama A."/>
            <person name="Uohara A."/>
            <person name="Ohji S."/>
            <person name="Ichikawa N."/>
        </authorList>
    </citation>
    <scope>NUCLEOTIDE SEQUENCE [LARGE SCALE GENOMIC DNA]</scope>
    <source>
        <strain evidence="1 2">NBRC 106133</strain>
    </source>
</reference>
<dbReference type="AlphaFoldDB" id="A0A512AXC3"/>
<name>A0A512AXC3_9BACT</name>
<dbReference type="InterPro" id="IPR051200">
    <property type="entry name" value="Host-pathogen_enzymatic-act"/>
</dbReference>
<dbReference type="PANTHER" id="PTHR47197">
    <property type="entry name" value="PROTEIN NIRF"/>
    <property type="match status" value="1"/>
</dbReference>
<sequence length="388" mass="42918">MLIMKAKTSILFLIFFGLVLGFNFAWSPWLNLQASTVGLAPKAGRFLYVAVPGIRNYLGYGGHGLLVFDMDNGHKFVKRIKTQGLSRNGKPANVKGIAVSVPLNSIYISTLGTLQRIDLTTEKVLWEKPYEGGADRMAISPDGKTMYLPSLEKTFWNVVDCETGKLLKKIEVVGRAHNTIYGPSGDFAYLADIASPLLHVADTKTHTIVKKVGPFSNGIRPFTINHNETMVFATVDSLLGFEVADLKTGKFLDRVIVEGWNKGPVRRHGNPSHGIGLTPDEKEIWLADGHNMRLHIFSAEKPYQQLTTIALQDMPGWITFSMDGKYAYPSSGEVIEVKTRKILMTLKDEFYNQVASEKMVEVQLAGNKVVKAGDQFGIGRATKKVVVN</sequence>
<keyword evidence="2" id="KW-1185">Reference proteome</keyword>
<dbReference type="Gene3D" id="2.130.10.10">
    <property type="entry name" value="YVTN repeat-like/Quinoprotein amine dehydrogenase"/>
    <property type="match status" value="1"/>
</dbReference>
<dbReference type="EMBL" id="BJYS01000014">
    <property type="protein sequence ID" value="GEO04369.1"/>
    <property type="molecule type" value="Genomic_DNA"/>
</dbReference>
<proteinExistence type="predicted"/>
<organism evidence="1 2">
    <name type="scientific">Adhaeribacter aerolatus</name>
    <dbReference type="NCBI Taxonomy" id="670289"/>
    <lineage>
        <taxon>Bacteria</taxon>
        <taxon>Pseudomonadati</taxon>
        <taxon>Bacteroidota</taxon>
        <taxon>Cytophagia</taxon>
        <taxon>Cytophagales</taxon>
        <taxon>Hymenobacteraceae</taxon>
        <taxon>Adhaeribacter</taxon>
    </lineage>
</organism>
<gene>
    <name evidence="1" type="ORF">AAE02nite_20330</name>
</gene>